<gene>
    <name evidence="2" type="ORF">J41TS4_37750</name>
</gene>
<dbReference type="EMBL" id="BORS01000014">
    <property type="protein sequence ID" value="GIO44017.1"/>
    <property type="molecule type" value="Genomic_DNA"/>
</dbReference>
<dbReference type="RefSeq" id="WP_301629500.1">
    <property type="nucleotide sequence ID" value="NZ_BORS01000014.1"/>
</dbReference>
<dbReference type="AlphaFoldDB" id="A0A919Y8I2"/>
<keyword evidence="1" id="KW-0472">Membrane</keyword>
<keyword evidence="3" id="KW-1185">Reference proteome</keyword>
<accession>A0A919Y8I2</accession>
<comment type="caution">
    <text evidence="2">The sequence shown here is derived from an EMBL/GenBank/DDBJ whole genome shotgun (WGS) entry which is preliminary data.</text>
</comment>
<reference evidence="2" key="1">
    <citation type="submission" date="2021-03" db="EMBL/GenBank/DDBJ databases">
        <title>Antimicrobial resistance genes in bacteria isolated from Japanese honey, and their potential for conferring macrolide and lincosamide resistance in the American foulbrood pathogen Paenibacillus larvae.</title>
        <authorList>
            <person name="Okamoto M."/>
            <person name="Kumagai M."/>
            <person name="Kanamori H."/>
            <person name="Takamatsu D."/>
        </authorList>
    </citation>
    <scope>NUCLEOTIDE SEQUENCE</scope>
    <source>
        <strain evidence="2">J41TS4</strain>
    </source>
</reference>
<evidence type="ECO:0000313" key="3">
    <source>
        <dbReference type="Proteomes" id="UP000678895"/>
    </source>
</evidence>
<sequence length="113" mass="12738">MIFWRGLGFLSIFIPAAVFAVITIVFNLFEFDTSRIDAQLPLAFSLIVGGVIVWHLGKKLNADSNKVLVDQETGQQYRLGVLHSFYFIPMQNWGLIGLIGGFILTINSIFRLF</sequence>
<name>A0A919Y8I2_9BACL</name>
<keyword evidence="1" id="KW-0812">Transmembrane</keyword>
<protein>
    <submittedName>
        <fullName evidence="2">Uncharacterized protein</fullName>
    </submittedName>
</protein>
<feature type="transmembrane region" description="Helical" evidence="1">
    <location>
        <begin position="93"/>
        <end position="110"/>
    </location>
</feature>
<dbReference type="Proteomes" id="UP000678895">
    <property type="component" value="Unassembled WGS sequence"/>
</dbReference>
<keyword evidence="1" id="KW-1133">Transmembrane helix</keyword>
<proteinExistence type="predicted"/>
<feature type="transmembrane region" description="Helical" evidence="1">
    <location>
        <begin position="6"/>
        <end position="28"/>
    </location>
</feature>
<organism evidence="2 3">
    <name type="scientific">Paenibacillus apis</name>
    <dbReference type="NCBI Taxonomy" id="1792174"/>
    <lineage>
        <taxon>Bacteria</taxon>
        <taxon>Bacillati</taxon>
        <taxon>Bacillota</taxon>
        <taxon>Bacilli</taxon>
        <taxon>Bacillales</taxon>
        <taxon>Paenibacillaceae</taxon>
        <taxon>Paenibacillus</taxon>
    </lineage>
</organism>
<evidence type="ECO:0000313" key="2">
    <source>
        <dbReference type="EMBL" id="GIO44017.1"/>
    </source>
</evidence>
<feature type="transmembrane region" description="Helical" evidence="1">
    <location>
        <begin position="40"/>
        <end position="57"/>
    </location>
</feature>
<evidence type="ECO:0000256" key="1">
    <source>
        <dbReference type="SAM" id="Phobius"/>
    </source>
</evidence>